<accession>A0A8B8GA22</accession>
<dbReference type="OrthoDB" id="6628643at2759"/>
<dbReference type="PANTHER" id="PTHR19446">
    <property type="entry name" value="REVERSE TRANSCRIPTASES"/>
    <property type="match status" value="1"/>
</dbReference>
<feature type="domain" description="Reverse transcriptase" evidence="1">
    <location>
        <begin position="1"/>
        <end position="180"/>
    </location>
</feature>
<dbReference type="InterPro" id="IPR043502">
    <property type="entry name" value="DNA/RNA_pol_sf"/>
</dbReference>
<dbReference type="Pfam" id="PF00078">
    <property type="entry name" value="RVT_1"/>
    <property type="match status" value="1"/>
</dbReference>
<dbReference type="AlphaFoldDB" id="A0A8B8GA22"/>
<organism evidence="2 3">
    <name type="scientific">Sipha flava</name>
    <name type="common">yellow sugarcane aphid</name>
    <dbReference type="NCBI Taxonomy" id="143950"/>
    <lineage>
        <taxon>Eukaryota</taxon>
        <taxon>Metazoa</taxon>
        <taxon>Ecdysozoa</taxon>
        <taxon>Arthropoda</taxon>
        <taxon>Hexapoda</taxon>
        <taxon>Insecta</taxon>
        <taxon>Pterygota</taxon>
        <taxon>Neoptera</taxon>
        <taxon>Paraneoptera</taxon>
        <taxon>Hemiptera</taxon>
        <taxon>Sternorrhyncha</taxon>
        <taxon>Aphidomorpha</taxon>
        <taxon>Aphidoidea</taxon>
        <taxon>Aphididae</taxon>
        <taxon>Sipha</taxon>
    </lineage>
</organism>
<gene>
    <name evidence="3" type="primary">LOC112690304</name>
</gene>
<dbReference type="SUPFAM" id="SSF56672">
    <property type="entry name" value="DNA/RNA polymerases"/>
    <property type="match status" value="1"/>
</dbReference>
<proteinExistence type="predicted"/>
<dbReference type="RefSeq" id="XP_025420064.1">
    <property type="nucleotide sequence ID" value="XM_025564279.1"/>
</dbReference>
<evidence type="ECO:0000313" key="2">
    <source>
        <dbReference type="Proteomes" id="UP000694846"/>
    </source>
</evidence>
<evidence type="ECO:0000259" key="1">
    <source>
        <dbReference type="PROSITE" id="PS50878"/>
    </source>
</evidence>
<evidence type="ECO:0000313" key="3">
    <source>
        <dbReference type="RefSeq" id="XP_025420064.1"/>
    </source>
</evidence>
<dbReference type="PROSITE" id="PS50878">
    <property type="entry name" value="RT_POL"/>
    <property type="match status" value="1"/>
</dbReference>
<protein>
    <submittedName>
        <fullName evidence="3">Uncharacterized protein LOC112690304</fullName>
    </submittedName>
</protein>
<sequence>MRKILEKIIDIRLRWILEKTNYLSSQQNGFLKHRSTYNRLHDIQKDIKKTFEARQVLGLVALDIAKAYDTTWRPRIIEKLHKILCHGNMLNFIKHFLSDRTFQIKTDGHLSLTLKQENDVPQGSTISVTLFLIAINDVSESIKLPVNHTFFADDQTIWCRGRNINSIQPILQDTLSSLEK</sequence>
<dbReference type="GO" id="GO:0071897">
    <property type="term" value="P:DNA biosynthetic process"/>
    <property type="evidence" value="ECO:0007669"/>
    <property type="project" value="UniProtKB-ARBA"/>
</dbReference>
<dbReference type="Proteomes" id="UP000694846">
    <property type="component" value="Unplaced"/>
</dbReference>
<dbReference type="GeneID" id="112690304"/>
<dbReference type="InterPro" id="IPR000477">
    <property type="entry name" value="RT_dom"/>
</dbReference>
<keyword evidence="2" id="KW-1185">Reference proteome</keyword>
<name>A0A8B8GA22_9HEMI</name>
<reference evidence="3" key="1">
    <citation type="submission" date="2025-08" db="UniProtKB">
        <authorList>
            <consortium name="RefSeq"/>
        </authorList>
    </citation>
    <scope>IDENTIFICATION</scope>
    <source>
        <tissue evidence="3">Whole body</tissue>
    </source>
</reference>